<dbReference type="EMBL" id="JAVFKD010000010">
    <property type="protein sequence ID" value="KAK5994360.1"/>
    <property type="molecule type" value="Genomic_DNA"/>
</dbReference>
<accession>A0ABR0SQA2</accession>
<feature type="compositionally biased region" description="Basic residues" evidence="1">
    <location>
        <begin position="773"/>
        <end position="782"/>
    </location>
</feature>
<evidence type="ECO:0000256" key="1">
    <source>
        <dbReference type="SAM" id="MobiDB-lite"/>
    </source>
</evidence>
<evidence type="ECO:0000313" key="2">
    <source>
        <dbReference type="EMBL" id="KAK5994360.1"/>
    </source>
</evidence>
<reference evidence="2 3" key="1">
    <citation type="submission" date="2024-01" db="EMBL/GenBank/DDBJ databases">
        <title>Complete genome of Cladobotryum mycophilum ATHUM6906.</title>
        <authorList>
            <person name="Christinaki A.C."/>
            <person name="Myridakis A.I."/>
            <person name="Kouvelis V.N."/>
        </authorList>
    </citation>
    <scope>NUCLEOTIDE SEQUENCE [LARGE SCALE GENOMIC DNA]</scope>
    <source>
        <strain evidence="2 3">ATHUM6906</strain>
    </source>
</reference>
<name>A0ABR0SQA2_9HYPO</name>
<evidence type="ECO:0000313" key="3">
    <source>
        <dbReference type="Proteomes" id="UP001338125"/>
    </source>
</evidence>
<feature type="region of interest" description="Disordered" evidence="1">
    <location>
        <begin position="753"/>
        <end position="782"/>
    </location>
</feature>
<dbReference type="Proteomes" id="UP001338125">
    <property type="component" value="Unassembled WGS sequence"/>
</dbReference>
<comment type="caution">
    <text evidence="2">The sequence shown here is derived from an EMBL/GenBank/DDBJ whole genome shotgun (WGS) entry which is preliminary data.</text>
</comment>
<protein>
    <submittedName>
        <fullName evidence="2">Uncharacterized protein</fullName>
    </submittedName>
</protein>
<gene>
    <name evidence="2" type="ORF">PT974_04834</name>
</gene>
<organism evidence="2 3">
    <name type="scientific">Cladobotryum mycophilum</name>
    <dbReference type="NCBI Taxonomy" id="491253"/>
    <lineage>
        <taxon>Eukaryota</taxon>
        <taxon>Fungi</taxon>
        <taxon>Dikarya</taxon>
        <taxon>Ascomycota</taxon>
        <taxon>Pezizomycotina</taxon>
        <taxon>Sordariomycetes</taxon>
        <taxon>Hypocreomycetidae</taxon>
        <taxon>Hypocreales</taxon>
        <taxon>Hypocreaceae</taxon>
        <taxon>Cladobotryum</taxon>
    </lineage>
</organism>
<sequence>METSADDDAYLSSAEASDDDSEVTLSSISKTHTITFPLKSTYTNWGSVEAFREFVQNWRDAIIASFRLDEHNFRVIREEHQEHDSVEVVYKVPRPHSDPLEYLGYIHFDERSGSVEIVNRNAQLKPSHLDLGSTSKSQSLDQAGAHGEGLKIALLVMQRESQNHAVHCVHGSCTWNFNFTGAGRLVAHIRRMSAKHIEQEDSKSQKVLQRGLVPFAPSSVRDVRFIISGQGQGRDERGLKKNRSPVGLGEFREWCESALFLQNLHNDGIISSARGDLITDPSLRGNLYLKGLLLSKSTRKVSASLTGKNLRFGYNFYQGQTNRERQSFTKTEEEGYAIINIWDAVISFRPEYVAHLSDMLLLSKPECADVAVATATECMSKRAATVLRDHLFSDGSKWYYSVDEKKENPRLKHAIQSLDREGCELPNPYWNILANHGLVITVKKEQERRFFHAEVVAVPDNSFAQGMFRLLQACLNICQQKYTFAIQFVQAGQLPIHVCYIGRGRVLRIHAGWLGREQSAEGISLSSDFSEAEVLVLTTQRLFAEVLDEIPSYLFRPSDKHSDIWHKRRVESLVEQRLLRYIQMQPRFSLEASTTGSAVVCWDQKSSSCLIQIHREATCSGLRQKISAKDFFEPDDCDIDRIKYFDQAKKCFQFTADGVGVKTLYKLNAETEYFAVMLKTSDPDSIAIISNVYKTSCQLIHPVPVDDLSDSESEASVTYTLGAPLATLDMLAPRDWYEAINKNSEEAVVGVPWQQAQTIGPEETPDKKPPGRPAKKRRRRGW</sequence>
<proteinExistence type="predicted"/>
<keyword evidence="3" id="KW-1185">Reference proteome</keyword>